<dbReference type="CDD" id="cd00037">
    <property type="entry name" value="CLECT"/>
    <property type="match status" value="2"/>
</dbReference>
<keyword evidence="3" id="KW-1185">Reference proteome</keyword>
<feature type="domain" description="C-type lectin" evidence="2">
    <location>
        <begin position="171"/>
        <end position="281"/>
    </location>
</feature>
<dbReference type="SMART" id="SM00034">
    <property type="entry name" value="CLECT"/>
    <property type="match status" value="2"/>
</dbReference>
<organism evidence="3 4">
    <name type="scientific">Acrobeloides nanus</name>
    <dbReference type="NCBI Taxonomy" id="290746"/>
    <lineage>
        <taxon>Eukaryota</taxon>
        <taxon>Metazoa</taxon>
        <taxon>Ecdysozoa</taxon>
        <taxon>Nematoda</taxon>
        <taxon>Chromadorea</taxon>
        <taxon>Rhabditida</taxon>
        <taxon>Tylenchina</taxon>
        <taxon>Cephalobomorpha</taxon>
        <taxon>Cephaloboidea</taxon>
        <taxon>Cephalobidae</taxon>
        <taxon>Acrobeloides</taxon>
    </lineage>
</organism>
<protein>
    <submittedName>
        <fullName evidence="4">C-type lectin domain-containing protein</fullName>
    </submittedName>
</protein>
<dbReference type="Proteomes" id="UP000887540">
    <property type="component" value="Unplaced"/>
</dbReference>
<dbReference type="InterPro" id="IPR001304">
    <property type="entry name" value="C-type_lectin-like"/>
</dbReference>
<proteinExistence type="predicted"/>
<accession>A0A914C3G0</accession>
<keyword evidence="1" id="KW-0732">Signal</keyword>
<feature type="chain" id="PRO_5036950243" evidence="1">
    <location>
        <begin position="20"/>
        <end position="288"/>
    </location>
</feature>
<evidence type="ECO:0000313" key="3">
    <source>
        <dbReference type="Proteomes" id="UP000887540"/>
    </source>
</evidence>
<dbReference type="PANTHER" id="PTHR22803">
    <property type="entry name" value="MANNOSE, PHOSPHOLIPASE, LECTIN RECEPTOR RELATED"/>
    <property type="match status" value="1"/>
</dbReference>
<evidence type="ECO:0000256" key="1">
    <source>
        <dbReference type="SAM" id="SignalP"/>
    </source>
</evidence>
<dbReference type="Pfam" id="PF00059">
    <property type="entry name" value="Lectin_C"/>
    <property type="match status" value="2"/>
</dbReference>
<evidence type="ECO:0000259" key="2">
    <source>
        <dbReference type="PROSITE" id="PS50041"/>
    </source>
</evidence>
<name>A0A914C3G0_9BILA</name>
<sequence>MSCLLFCVSFFTLFISTFANCRPNGTLYNDICYVAYSDQRSFYDAEAHCAQEGGHLAAIHDAFTNKFLADLAKPIVGIENYWIGGYYFNNLNTYNAFWTWVDYESFEYTNWGPGQPLYNLSSYCIVQIPLSGKWSVVECTAGKPYVCEYTNASQSCPIPGWTTFSNVFNGCIQLMDNSYTWPNALSSCEDYGASLISIHNDYQQSLVQLLLIEAQGSNVGTTWIGLHDPQNDGNYTWIDSTKLDYKYFDTSTLSKDYCGTIHNDYRWGVEDCSDGPYYFCLYSFEQFV</sequence>
<dbReference type="SUPFAM" id="SSF56436">
    <property type="entry name" value="C-type lectin-like"/>
    <property type="match status" value="2"/>
</dbReference>
<dbReference type="PROSITE" id="PS50041">
    <property type="entry name" value="C_TYPE_LECTIN_2"/>
    <property type="match status" value="2"/>
</dbReference>
<dbReference type="InterPro" id="IPR016186">
    <property type="entry name" value="C-type_lectin-like/link_sf"/>
</dbReference>
<dbReference type="Gene3D" id="3.10.100.10">
    <property type="entry name" value="Mannose-Binding Protein A, subunit A"/>
    <property type="match status" value="2"/>
</dbReference>
<dbReference type="WBParaSite" id="ACRNAN_Path_191.g676.t1">
    <property type="protein sequence ID" value="ACRNAN_Path_191.g676.t1"/>
    <property type="gene ID" value="ACRNAN_Path_191.g676"/>
</dbReference>
<dbReference type="InterPro" id="IPR050111">
    <property type="entry name" value="C-type_lectin/snaclec_domain"/>
</dbReference>
<reference evidence="4" key="1">
    <citation type="submission" date="2022-11" db="UniProtKB">
        <authorList>
            <consortium name="WormBaseParasite"/>
        </authorList>
    </citation>
    <scope>IDENTIFICATION</scope>
</reference>
<dbReference type="InterPro" id="IPR016187">
    <property type="entry name" value="CTDL_fold"/>
</dbReference>
<feature type="signal peptide" evidence="1">
    <location>
        <begin position="1"/>
        <end position="19"/>
    </location>
</feature>
<evidence type="ECO:0000313" key="4">
    <source>
        <dbReference type="WBParaSite" id="ACRNAN_Path_191.g676.t1"/>
    </source>
</evidence>
<feature type="domain" description="C-type lectin" evidence="2">
    <location>
        <begin position="28"/>
        <end position="148"/>
    </location>
</feature>
<dbReference type="AlphaFoldDB" id="A0A914C3G0"/>